<organism evidence="2 3">
    <name type="scientific">Brevundimonas vitisensis</name>
    <dbReference type="NCBI Taxonomy" id="2800818"/>
    <lineage>
        <taxon>Bacteria</taxon>
        <taxon>Pseudomonadati</taxon>
        <taxon>Pseudomonadota</taxon>
        <taxon>Alphaproteobacteria</taxon>
        <taxon>Caulobacterales</taxon>
        <taxon>Caulobacteraceae</taxon>
        <taxon>Brevundimonas</taxon>
    </lineage>
</organism>
<dbReference type="EMBL" id="CP067977">
    <property type="protein sequence ID" value="QQQ19832.1"/>
    <property type="molecule type" value="Genomic_DNA"/>
</dbReference>
<gene>
    <name evidence="2" type="ORF">JIP62_07030</name>
</gene>
<dbReference type="InterPro" id="IPR010064">
    <property type="entry name" value="HK97-gp10_tail"/>
</dbReference>
<dbReference type="NCBIfam" id="TIGR01725">
    <property type="entry name" value="phge_HK97_gp10"/>
    <property type="match status" value="1"/>
</dbReference>
<proteinExistence type="predicted"/>
<keyword evidence="3" id="KW-1185">Reference proteome</keyword>
<protein>
    <submittedName>
        <fullName evidence="2">HK97 gp10 family phage protein</fullName>
    </submittedName>
</protein>
<dbReference type="RefSeq" id="WP_201104276.1">
    <property type="nucleotide sequence ID" value="NZ_CP067977.1"/>
</dbReference>
<evidence type="ECO:0000313" key="3">
    <source>
        <dbReference type="Proteomes" id="UP000595448"/>
    </source>
</evidence>
<feature type="region of interest" description="Disordered" evidence="1">
    <location>
        <begin position="114"/>
        <end position="135"/>
    </location>
</feature>
<accession>A0ABX7BRD9</accession>
<dbReference type="Proteomes" id="UP000595448">
    <property type="component" value="Chromosome"/>
</dbReference>
<dbReference type="Pfam" id="PF04883">
    <property type="entry name" value="HK97-gp10_like"/>
    <property type="match status" value="1"/>
</dbReference>
<name>A0ABX7BRD9_9CAUL</name>
<sequence length="170" mass="17727">MAVKGLDRLKRQIAALPRLQREAAATSLEQGAAELANAIARAAPAGTGDLSASIGWAHAGQAPETSATQAIRKTPTARSAALGNEGLAVEVFAGNNVAFYARWVEFGTSPGVRGASTTNPTGRTRKVARTHPGSRAQPFFYPTVRALKKRLKGRVVRTANKAAKAAAAIK</sequence>
<evidence type="ECO:0000313" key="2">
    <source>
        <dbReference type="EMBL" id="QQQ19832.1"/>
    </source>
</evidence>
<evidence type="ECO:0000256" key="1">
    <source>
        <dbReference type="SAM" id="MobiDB-lite"/>
    </source>
</evidence>
<reference evidence="2 3" key="1">
    <citation type="submission" date="2021-01" db="EMBL/GenBank/DDBJ databases">
        <title>Brevundimonas vitis sp. nov., an bacterium isolated from grape (Vitis vinifera).</title>
        <authorList>
            <person name="Jiang L."/>
            <person name="Lee J."/>
        </authorList>
    </citation>
    <scope>NUCLEOTIDE SEQUENCE [LARGE SCALE GENOMIC DNA]</scope>
    <source>
        <strain evidence="2 3">GRTSA-9</strain>
    </source>
</reference>